<keyword evidence="1" id="KW-1133">Transmembrane helix</keyword>
<evidence type="ECO:0000313" key="2">
    <source>
        <dbReference type="EMBL" id="WAR02928.1"/>
    </source>
</evidence>
<evidence type="ECO:0000256" key="1">
    <source>
        <dbReference type="SAM" id="Phobius"/>
    </source>
</evidence>
<sequence>MMLRRVHWWVCRRRGAAIWALMMVIGTWMLIYLTQNRFTFSELTTTPEEKIHQELMPTSSGKKSSILKNTKDLPVEDGFSRAEYLRSACKNNIHRSGNRKVRVSFDPHVNAVYCPLCKIASTFLTRMFRMIALNNRGLPNGTVYTPFDVPISDAPPSTDNLDLNKWTVGNKDATLRQFKSLDAMEAKSSNLHADDAIQDSVSGPYEWRKDIVKCMSWPDALRKIWRKLQIRGVIGTKGFSLSEFEAESISRTDYINVLKKVREKSTANERHMMKQLSYIEAYRNIPEELLDSIKH</sequence>
<dbReference type="EMBL" id="CP111015">
    <property type="protein sequence ID" value="WAR02928.1"/>
    <property type="molecule type" value="Genomic_DNA"/>
</dbReference>
<keyword evidence="1" id="KW-0812">Transmembrane</keyword>
<feature type="non-terminal residue" evidence="2">
    <location>
        <position position="1"/>
    </location>
</feature>
<feature type="transmembrane region" description="Helical" evidence="1">
    <location>
        <begin position="16"/>
        <end position="34"/>
    </location>
</feature>
<reference evidence="2" key="1">
    <citation type="submission" date="2022-11" db="EMBL/GenBank/DDBJ databases">
        <title>Centuries of genome instability and evolution in soft-shell clam transmissible cancer (bioRxiv).</title>
        <authorList>
            <person name="Hart S.F.M."/>
            <person name="Yonemitsu M.A."/>
            <person name="Giersch R.M."/>
            <person name="Beal B.F."/>
            <person name="Arriagada G."/>
            <person name="Davis B.W."/>
            <person name="Ostrander E.A."/>
            <person name="Goff S.P."/>
            <person name="Metzger M.J."/>
        </authorList>
    </citation>
    <scope>NUCLEOTIDE SEQUENCE</scope>
    <source>
        <strain evidence="2">MELC-2E11</strain>
        <tissue evidence="2">Siphon/mantle</tissue>
    </source>
</reference>
<proteinExistence type="predicted"/>
<keyword evidence="3" id="KW-1185">Reference proteome</keyword>
<evidence type="ECO:0008006" key="4">
    <source>
        <dbReference type="Google" id="ProtNLM"/>
    </source>
</evidence>
<accession>A0ABY7DYY7</accession>
<protein>
    <recommendedName>
        <fullName evidence="4">Carbohydrate sulfotransferase</fullName>
    </recommendedName>
</protein>
<keyword evidence="1" id="KW-0472">Membrane</keyword>
<organism evidence="2 3">
    <name type="scientific">Mya arenaria</name>
    <name type="common">Soft-shell clam</name>
    <dbReference type="NCBI Taxonomy" id="6604"/>
    <lineage>
        <taxon>Eukaryota</taxon>
        <taxon>Metazoa</taxon>
        <taxon>Spiralia</taxon>
        <taxon>Lophotrochozoa</taxon>
        <taxon>Mollusca</taxon>
        <taxon>Bivalvia</taxon>
        <taxon>Autobranchia</taxon>
        <taxon>Heteroconchia</taxon>
        <taxon>Euheterodonta</taxon>
        <taxon>Imparidentia</taxon>
        <taxon>Neoheterodontei</taxon>
        <taxon>Myida</taxon>
        <taxon>Myoidea</taxon>
        <taxon>Myidae</taxon>
        <taxon>Mya</taxon>
    </lineage>
</organism>
<dbReference type="Proteomes" id="UP001164746">
    <property type="component" value="Chromosome 4"/>
</dbReference>
<name>A0ABY7DYY7_MYAAR</name>
<gene>
    <name evidence="2" type="ORF">MAR_009486</name>
</gene>
<evidence type="ECO:0000313" key="3">
    <source>
        <dbReference type="Proteomes" id="UP001164746"/>
    </source>
</evidence>